<evidence type="ECO:0000313" key="3">
    <source>
        <dbReference type="Proteomes" id="UP001164743"/>
    </source>
</evidence>
<keyword evidence="3" id="KW-1185">Reference proteome</keyword>
<organism evidence="2 3">
    <name type="scientific">Puccinia triticina</name>
    <dbReference type="NCBI Taxonomy" id="208348"/>
    <lineage>
        <taxon>Eukaryota</taxon>
        <taxon>Fungi</taxon>
        <taxon>Dikarya</taxon>
        <taxon>Basidiomycota</taxon>
        <taxon>Pucciniomycotina</taxon>
        <taxon>Pucciniomycetes</taxon>
        <taxon>Pucciniales</taxon>
        <taxon>Pucciniaceae</taxon>
        <taxon>Puccinia</taxon>
    </lineage>
</organism>
<dbReference type="RefSeq" id="XP_053025646.1">
    <property type="nucleotide sequence ID" value="XM_053162237.1"/>
</dbReference>
<evidence type="ECO:0000256" key="1">
    <source>
        <dbReference type="SAM" id="MobiDB-lite"/>
    </source>
</evidence>
<proteinExistence type="predicted"/>
<name>A0ABY7CY04_9BASI</name>
<protein>
    <submittedName>
        <fullName evidence="2">Uncharacterized protein</fullName>
    </submittedName>
</protein>
<dbReference type="Proteomes" id="UP001164743">
    <property type="component" value="Chromosome 12A"/>
</dbReference>
<sequence length="282" mass="31937">MPLWRGENDQLNSETAPSPNSWDMCRPLVVLLKQWLKKLSIPKINTHLLSHILAAMMIDLLHLKKTSQVLRMLHTIGPAVMQRHGRGPVNSGVNSSQVSQLHSLFVRESPPTSPRNQVGTNYPQIPAPAAHQKYTRERLTYLTCSAYVEVCTLQLDWNDKLIKVFQRTMSQDGDKNLLSTWNKQVLRIKHAITNNLLSGIPGDCADLVPFMNQNNHLDLLLPLNENGPDEDDNEQEYFENMEHILSETMRANLFHEAAETPVSVDEETDHQSGTINPYAHAP</sequence>
<evidence type="ECO:0000313" key="2">
    <source>
        <dbReference type="EMBL" id="WAQ90091.1"/>
    </source>
</evidence>
<reference evidence="2" key="1">
    <citation type="submission" date="2022-10" db="EMBL/GenBank/DDBJ databases">
        <title>Puccinia triticina Genome sequencing and assembly.</title>
        <authorList>
            <person name="Li C."/>
        </authorList>
    </citation>
    <scope>NUCLEOTIDE SEQUENCE</scope>
    <source>
        <strain evidence="2">Pt15</strain>
    </source>
</reference>
<gene>
    <name evidence="2" type="ORF">PtA15_12A76</name>
</gene>
<dbReference type="GeneID" id="77803131"/>
<dbReference type="EMBL" id="CP110432">
    <property type="protein sequence ID" value="WAQ90091.1"/>
    <property type="molecule type" value="Genomic_DNA"/>
</dbReference>
<accession>A0ABY7CY04</accession>
<feature type="region of interest" description="Disordered" evidence="1">
    <location>
        <begin position="260"/>
        <end position="282"/>
    </location>
</feature>